<comment type="caution">
    <text evidence="2">The sequence shown here is derived from an EMBL/GenBank/DDBJ whole genome shotgun (WGS) entry which is preliminary data.</text>
</comment>
<feature type="domain" description="NAD(P)-binding" evidence="1">
    <location>
        <begin position="8"/>
        <end position="156"/>
    </location>
</feature>
<reference evidence="3" key="1">
    <citation type="journal article" date="2019" name="Int. J. Syst. Evol. Microbiol.">
        <title>The Global Catalogue of Microorganisms (GCM) 10K type strain sequencing project: providing services to taxonomists for standard genome sequencing and annotation.</title>
        <authorList>
            <consortium name="The Broad Institute Genomics Platform"/>
            <consortium name="The Broad Institute Genome Sequencing Center for Infectious Disease"/>
            <person name="Wu L."/>
            <person name="Ma J."/>
        </authorList>
    </citation>
    <scope>NUCLEOTIDE SEQUENCE [LARGE SCALE GENOMIC DNA]</scope>
    <source>
        <strain evidence="3">CGMCC 1.10131</strain>
    </source>
</reference>
<keyword evidence="3" id="KW-1185">Reference proteome</keyword>
<dbReference type="Gene3D" id="3.40.50.720">
    <property type="entry name" value="NAD(P)-binding Rossmann-like Domain"/>
    <property type="match status" value="1"/>
</dbReference>
<evidence type="ECO:0000313" key="2">
    <source>
        <dbReference type="EMBL" id="GGB06028.1"/>
    </source>
</evidence>
<evidence type="ECO:0000259" key="1">
    <source>
        <dbReference type="Pfam" id="PF13460"/>
    </source>
</evidence>
<evidence type="ECO:0000313" key="3">
    <source>
        <dbReference type="Proteomes" id="UP000651977"/>
    </source>
</evidence>
<sequence>MKSALILGISGNFGLQMALALKQAGWQIKALLRQPNKAPSWLSQQHIVVGDAYRQNDVAKAAQQVDLIVYGLNPAYQHWHRDALRLLEPSVKVAEQQGLKLLFPGNVYNFSPSSRAINESQTMLAVTDKGKLRIAMEQRLLKASQQGAQITIVRAGDFIGPNTHFTWLDMLLKPRQQHFQMAFPHSPEHRHYWSYLPDLCANSVHLLEQQQAHFEQWHDPGLVLSQADWQRAFAATGRELRCTRFAWWRWQALSPFVPLLREVLKMRYLWQQELILNGQKMRHSLKEKLQQTPLEELLGQLQQVKSAKP</sequence>
<dbReference type="Proteomes" id="UP000651977">
    <property type="component" value="Unassembled WGS sequence"/>
</dbReference>
<dbReference type="Pfam" id="PF13460">
    <property type="entry name" value="NAD_binding_10"/>
    <property type="match status" value="1"/>
</dbReference>
<dbReference type="EMBL" id="BMDY01000010">
    <property type="protein sequence ID" value="GGB06028.1"/>
    <property type="molecule type" value="Genomic_DNA"/>
</dbReference>
<gene>
    <name evidence="2" type="ORF">GCM10007414_19180</name>
</gene>
<dbReference type="RefSeq" id="WP_055732594.1">
    <property type="nucleotide sequence ID" value="NZ_BMDY01000010.1"/>
</dbReference>
<protein>
    <submittedName>
        <fullName evidence="2">Membrane protein</fullName>
    </submittedName>
</protein>
<proteinExistence type="predicted"/>
<dbReference type="SUPFAM" id="SSF51735">
    <property type="entry name" value="NAD(P)-binding Rossmann-fold domains"/>
    <property type="match status" value="1"/>
</dbReference>
<dbReference type="InterPro" id="IPR016040">
    <property type="entry name" value="NAD(P)-bd_dom"/>
</dbReference>
<organism evidence="2 3">
    <name type="scientific">Agarivorans gilvus</name>
    <dbReference type="NCBI Taxonomy" id="680279"/>
    <lineage>
        <taxon>Bacteria</taxon>
        <taxon>Pseudomonadati</taxon>
        <taxon>Pseudomonadota</taxon>
        <taxon>Gammaproteobacteria</taxon>
        <taxon>Alteromonadales</taxon>
        <taxon>Alteromonadaceae</taxon>
        <taxon>Agarivorans</taxon>
    </lineage>
</organism>
<accession>A0ABQ1I1J0</accession>
<name>A0ABQ1I1J0_9ALTE</name>
<dbReference type="InterPro" id="IPR036291">
    <property type="entry name" value="NAD(P)-bd_dom_sf"/>
</dbReference>